<reference evidence="1" key="1">
    <citation type="submission" date="2018-11" db="EMBL/GenBank/DDBJ databases">
        <authorList>
            <person name="Alioto T."/>
            <person name="Alioto T."/>
        </authorList>
    </citation>
    <scope>NUCLEOTIDE SEQUENCE</scope>
</reference>
<evidence type="ECO:0008006" key="3">
    <source>
        <dbReference type="Google" id="ProtNLM"/>
    </source>
</evidence>
<dbReference type="Proteomes" id="UP000596742">
    <property type="component" value="Unassembled WGS sequence"/>
</dbReference>
<sequence length="100" mass="11319">LQTIATPCNLNDCLMPIPPVLNDLTKILMRFRLNKIGVSTDIEKAFLHVGLDNSDRDVRRFLWLSDPNDKTSQLLTYRFKSASFGATCSPFILNVALLKH</sequence>
<comment type="caution">
    <text evidence="1">The sequence shown here is derived from an EMBL/GenBank/DDBJ whole genome shotgun (WGS) entry which is preliminary data.</text>
</comment>
<accession>A0A8B6EE45</accession>
<proteinExistence type="predicted"/>
<dbReference type="SUPFAM" id="SSF56672">
    <property type="entry name" value="DNA/RNA polymerases"/>
    <property type="match status" value="1"/>
</dbReference>
<dbReference type="AlphaFoldDB" id="A0A8B6EE45"/>
<gene>
    <name evidence="1" type="ORF">MGAL_10B045209</name>
</gene>
<dbReference type="InterPro" id="IPR043502">
    <property type="entry name" value="DNA/RNA_pol_sf"/>
</dbReference>
<feature type="non-terminal residue" evidence="1">
    <location>
        <position position="1"/>
    </location>
</feature>
<organism evidence="1 2">
    <name type="scientific">Mytilus galloprovincialis</name>
    <name type="common">Mediterranean mussel</name>
    <dbReference type="NCBI Taxonomy" id="29158"/>
    <lineage>
        <taxon>Eukaryota</taxon>
        <taxon>Metazoa</taxon>
        <taxon>Spiralia</taxon>
        <taxon>Lophotrochozoa</taxon>
        <taxon>Mollusca</taxon>
        <taxon>Bivalvia</taxon>
        <taxon>Autobranchia</taxon>
        <taxon>Pteriomorphia</taxon>
        <taxon>Mytilida</taxon>
        <taxon>Mytiloidea</taxon>
        <taxon>Mytilidae</taxon>
        <taxon>Mytilinae</taxon>
        <taxon>Mytilus</taxon>
    </lineage>
</organism>
<dbReference type="PANTHER" id="PTHR47331">
    <property type="entry name" value="PHD-TYPE DOMAIN-CONTAINING PROTEIN"/>
    <property type="match status" value="1"/>
</dbReference>
<keyword evidence="2" id="KW-1185">Reference proteome</keyword>
<dbReference type="EMBL" id="UYJE01004950">
    <property type="protein sequence ID" value="VDI32751.1"/>
    <property type="molecule type" value="Genomic_DNA"/>
</dbReference>
<name>A0A8B6EE45_MYTGA</name>
<evidence type="ECO:0000313" key="2">
    <source>
        <dbReference type="Proteomes" id="UP000596742"/>
    </source>
</evidence>
<protein>
    <recommendedName>
        <fullName evidence="3">Reverse transcriptase domain-containing protein</fullName>
    </recommendedName>
</protein>
<evidence type="ECO:0000313" key="1">
    <source>
        <dbReference type="EMBL" id="VDI32751.1"/>
    </source>
</evidence>
<dbReference type="OrthoDB" id="416987at2759"/>